<comment type="caution">
    <text evidence="5">The sequence shown here is derived from an EMBL/GenBank/DDBJ whole genome shotgun (WGS) entry which is preliminary data.</text>
</comment>
<evidence type="ECO:0000256" key="1">
    <source>
        <dbReference type="ARBA" id="ARBA00008553"/>
    </source>
</evidence>
<name>A0A1Y2AP90_9TREE</name>
<feature type="domain" description="Large ribosomal subunit protein uL5 C-terminal" evidence="4">
    <location>
        <begin position="116"/>
        <end position="224"/>
    </location>
</feature>
<evidence type="ECO:0000313" key="5">
    <source>
        <dbReference type="EMBL" id="ORY24399.1"/>
    </source>
</evidence>
<dbReference type="GO" id="GO:0006412">
    <property type="term" value="P:translation"/>
    <property type="evidence" value="ECO:0007669"/>
    <property type="project" value="InterPro"/>
</dbReference>
<dbReference type="GO" id="GO:1990904">
    <property type="term" value="C:ribonucleoprotein complex"/>
    <property type="evidence" value="ECO:0007669"/>
    <property type="project" value="UniProtKB-KW"/>
</dbReference>
<protein>
    <submittedName>
        <fullName evidence="5">Ribosomal protein L5 domain-containing protein</fullName>
    </submittedName>
</protein>
<dbReference type="FunCoup" id="A0A1Y2AP90">
    <property type="interactions" value="178"/>
</dbReference>
<dbReference type="Proteomes" id="UP000193986">
    <property type="component" value="Unassembled WGS sequence"/>
</dbReference>
<reference evidence="5 6" key="1">
    <citation type="submission" date="2016-07" db="EMBL/GenBank/DDBJ databases">
        <title>Pervasive Adenine N6-methylation of Active Genes in Fungi.</title>
        <authorList>
            <consortium name="DOE Joint Genome Institute"/>
            <person name="Mondo S.J."/>
            <person name="Dannebaum R.O."/>
            <person name="Kuo R.C."/>
            <person name="Labutti K."/>
            <person name="Haridas S."/>
            <person name="Kuo A."/>
            <person name="Salamov A."/>
            <person name="Ahrendt S.R."/>
            <person name="Lipzen A."/>
            <person name="Sullivan W."/>
            <person name="Andreopoulos W.B."/>
            <person name="Clum A."/>
            <person name="Lindquist E."/>
            <person name="Daum C."/>
            <person name="Ramamoorthy G.K."/>
            <person name="Gryganskyi A."/>
            <person name="Culley D."/>
            <person name="Magnuson J.K."/>
            <person name="James T.Y."/>
            <person name="O'Malley M.A."/>
            <person name="Stajich J.E."/>
            <person name="Spatafora J.W."/>
            <person name="Visel A."/>
            <person name="Grigoriev I.V."/>
        </authorList>
    </citation>
    <scope>NUCLEOTIDE SEQUENCE [LARGE SCALE GENOMIC DNA]</scope>
    <source>
        <strain evidence="5 6">68-887.2</strain>
    </source>
</reference>
<dbReference type="PANTHER" id="PTHR11994">
    <property type="entry name" value="60S RIBOSOMAL PROTEIN L11-RELATED"/>
    <property type="match status" value="1"/>
</dbReference>
<dbReference type="InterPro" id="IPR031309">
    <property type="entry name" value="Ribosomal_uL5_C"/>
</dbReference>
<keyword evidence="3" id="KW-0687">Ribonucleoprotein</keyword>
<comment type="similarity">
    <text evidence="1">Belongs to the universal ribosomal protein uL5 family.</text>
</comment>
<dbReference type="InParanoid" id="A0A1Y2AP90"/>
<dbReference type="GO" id="GO:0003735">
    <property type="term" value="F:structural constituent of ribosome"/>
    <property type="evidence" value="ECO:0007669"/>
    <property type="project" value="InterPro"/>
</dbReference>
<dbReference type="STRING" id="71784.A0A1Y2AP90"/>
<evidence type="ECO:0000313" key="6">
    <source>
        <dbReference type="Proteomes" id="UP000193986"/>
    </source>
</evidence>
<dbReference type="Gene3D" id="3.30.1440.10">
    <property type="match status" value="1"/>
</dbReference>
<dbReference type="SUPFAM" id="SSF55282">
    <property type="entry name" value="RL5-like"/>
    <property type="match status" value="1"/>
</dbReference>
<proteinExistence type="inferred from homology"/>
<evidence type="ECO:0000256" key="2">
    <source>
        <dbReference type="ARBA" id="ARBA00022980"/>
    </source>
</evidence>
<sequence length="227" mass="24844">MYMTYDHRVARAEHPEPAPPTPMTPYRANAAVVLRSPPPNPRTITPDLIPELESIVIHIMVKEAVVSKHNLLSGIMALRALSGEASNGGNRRGASGVQVIRAKVGAASFRLRAGMPIAAKVEIKGEAMYDFVQTLVDFVIPRIRDYPGIPIPADGKSTKSPSVVGGVFQFGLPPSAMALFPQIEANIDAYPRMHGMHLYFKTNQKGPRAETTARVLMSAFRLPFYRK</sequence>
<dbReference type="OrthoDB" id="539541at2759"/>
<dbReference type="InterPro" id="IPR002132">
    <property type="entry name" value="Ribosomal_uL5"/>
</dbReference>
<organism evidence="5 6">
    <name type="scientific">Naematelia encephala</name>
    <dbReference type="NCBI Taxonomy" id="71784"/>
    <lineage>
        <taxon>Eukaryota</taxon>
        <taxon>Fungi</taxon>
        <taxon>Dikarya</taxon>
        <taxon>Basidiomycota</taxon>
        <taxon>Agaricomycotina</taxon>
        <taxon>Tremellomycetes</taxon>
        <taxon>Tremellales</taxon>
        <taxon>Naemateliaceae</taxon>
        <taxon>Naematelia</taxon>
    </lineage>
</organism>
<dbReference type="EMBL" id="MCFC01000068">
    <property type="protein sequence ID" value="ORY24399.1"/>
    <property type="molecule type" value="Genomic_DNA"/>
</dbReference>
<keyword evidence="2 5" id="KW-0689">Ribosomal protein</keyword>
<gene>
    <name evidence="5" type="ORF">BCR39DRAFT_324992</name>
</gene>
<evidence type="ECO:0000256" key="3">
    <source>
        <dbReference type="ARBA" id="ARBA00023274"/>
    </source>
</evidence>
<accession>A0A1Y2AP90</accession>
<keyword evidence="6" id="KW-1185">Reference proteome</keyword>
<dbReference type="InterPro" id="IPR022803">
    <property type="entry name" value="Ribosomal_uL5_dom_sf"/>
</dbReference>
<dbReference type="Pfam" id="PF00673">
    <property type="entry name" value="Ribosomal_L5_C"/>
    <property type="match status" value="1"/>
</dbReference>
<dbReference type="AlphaFoldDB" id="A0A1Y2AP90"/>
<evidence type="ECO:0000259" key="4">
    <source>
        <dbReference type="Pfam" id="PF00673"/>
    </source>
</evidence>
<dbReference type="GO" id="GO:0005840">
    <property type="term" value="C:ribosome"/>
    <property type="evidence" value="ECO:0007669"/>
    <property type="project" value="UniProtKB-KW"/>
</dbReference>